<evidence type="ECO:0000313" key="2">
    <source>
        <dbReference type="Proteomes" id="UP000789366"/>
    </source>
</evidence>
<protein>
    <submittedName>
        <fullName evidence="1">14183_t:CDS:1</fullName>
    </submittedName>
</protein>
<dbReference type="EMBL" id="CAJVPW010006848">
    <property type="protein sequence ID" value="CAG8573940.1"/>
    <property type="molecule type" value="Genomic_DNA"/>
</dbReference>
<name>A0ACA9MEM3_9GLOM</name>
<gene>
    <name evidence="1" type="ORF">SPELUC_LOCUS6099</name>
</gene>
<accession>A0ACA9MEM3</accession>
<comment type="caution">
    <text evidence="1">The sequence shown here is derived from an EMBL/GenBank/DDBJ whole genome shotgun (WGS) entry which is preliminary data.</text>
</comment>
<reference evidence="1" key="1">
    <citation type="submission" date="2021-06" db="EMBL/GenBank/DDBJ databases">
        <authorList>
            <person name="Kallberg Y."/>
            <person name="Tangrot J."/>
            <person name="Rosling A."/>
        </authorList>
    </citation>
    <scope>NUCLEOTIDE SEQUENCE</scope>
    <source>
        <strain evidence="1">28 12/20/2015</strain>
    </source>
</reference>
<proteinExistence type="predicted"/>
<dbReference type="Proteomes" id="UP000789366">
    <property type="component" value="Unassembled WGS sequence"/>
</dbReference>
<feature type="non-terminal residue" evidence="1">
    <location>
        <position position="516"/>
    </location>
</feature>
<keyword evidence="2" id="KW-1185">Reference proteome</keyword>
<evidence type="ECO:0000313" key="1">
    <source>
        <dbReference type="EMBL" id="CAG8573940.1"/>
    </source>
</evidence>
<sequence length="516" mass="60002">MDQTFAPEYFDMIFRFLPTYKDLHSCLLVNRHWATCAVPILWEAPFKIKDNYIPSPKVIKTYLAFIPDSTFLKLGYNRRIGLSITRPLFFNYPSFLKELSYDQFLNAAIVNKCCQNIIIELFKIFAMYNVILRKFVIYNNLNYYPKILNNLGSLVLLHFSECTSIFNRLTYFNCSYHWAVQKTQLFNTIAENCHNIENLKASICYKNEGMALAVLIRSQKRLKKFSLINSNSFASIPVQALVDQKDSLKSVAFEDMHQKKGLIKPIYFNYAACQLNSSAINVLAQCTTINKLKFKHCEGLNSPTIFSLGTAFSNLTYLEYSYGDYNIYDNMAPIQLLSDLIMTSCNTLKNIVLNWYSLFYLDITQLVKIITQHVINLEYLKIPINTLEQLALIHRTHNPLRRLEIRLDRKINPHCALSLLANVPLKSHEHSIQLSFDYNENLDLKINLLNQIFESIFYKSNRIVDFILHLNNGSIEEKEILLRNYPRLKINILSGSISSIRVLRRNLLDVIRLSPE</sequence>
<organism evidence="1 2">
    <name type="scientific">Cetraspora pellucida</name>
    <dbReference type="NCBI Taxonomy" id="1433469"/>
    <lineage>
        <taxon>Eukaryota</taxon>
        <taxon>Fungi</taxon>
        <taxon>Fungi incertae sedis</taxon>
        <taxon>Mucoromycota</taxon>
        <taxon>Glomeromycotina</taxon>
        <taxon>Glomeromycetes</taxon>
        <taxon>Diversisporales</taxon>
        <taxon>Gigasporaceae</taxon>
        <taxon>Cetraspora</taxon>
    </lineage>
</organism>